<evidence type="ECO:0000313" key="1">
    <source>
        <dbReference type="EMBL" id="MCY0092721.1"/>
    </source>
</evidence>
<proteinExistence type="predicted"/>
<gene>
    <name evidence="1" type="ORF">OEG82_01480</name>
</gene>
<keyword evidence="2" id="KW-1185">Reference proteome</keyword>
<dbReference type="EMBL" id="JAOVZQ010000001">
    <property type="protein sequence ID" value="MCY0092721.1"/>
    <property type="molecule type" value="Genomic_DNA"/>
</dbReference>
<dbReference type="Proteomes" id="UP001081283">
    <property type="component" value="Unassembled WGS sequence"/>
</dbReference>
<evidence type="ECO:0000313" key="2">
    <source>
        <dbReference type="Proteomes" id="UP001081283"/>
    </source>
</evidence>
<name>A0ABT3YA16_9HYPH</name>
<protein>
    <submittedName>
        <fullName evidence="1">Uncharacterized protein</fullName>
    </submittedName>
</protein>
<organism evidence="1 2">
    <name type="scientific">Hoeflea ulvae</name>
    <dbReference type="NCBI Taxonomy" id="2983764"/>
    <lineage>
        <taxon>Bacteria</taxon>
        <taxon>Pseudomonadati</taxon>
        <taxon>Pseudomonadota</taxon>
        <taxon>Alphaproteobacteria</taxon>
        <taxon>Hyphomicrobiales</taxon>
        <taxon>Rhizobiaceae</taxon>
        <taxon>Hoeflea</taxon>
    </lineage>
</organism>
<comment type="caution">
    <text evidence="1">The sequence shown here is derived from an EMBL/GenBank/DDBJ whole genome shotgun (WGS) entry which is preliminary data.</text>
</comment>
<dbReference type="RefSeq" id="WP_267610695.1">
    <property type="nucleotide sequence ID" value="NZ_JAOVZQ010000001.1"/>
</dbReference>
<reference evidence="1" key="1">
    <citation type="submission" date="2022-10" db="EMBL/GenBank/DDBJ databases">
        <title>Hoeflea sp. J2-29, isolated from marine algae.</title>
        <authorList>
            <person name="Kristyanto S."/>
            <person name="Kim J.M."/>
            <person name="Jeon C.O."/>
        </authorList>
    </citation>
    <scope>NUCLEOTIDE SEQUENCE</scope>
    <source>
        <strain evidence="1">J2-29</strain>
    </source>
</reference>
<accession>A0ABT3YA16</accession>
<sequence length="227" mass="24161">MTMFKPIVRLVIDPSLKTYTMEAIVVVPNGCYSAAGATLGVPDGAVSFPEAEGVTLDIVRHDGPCTEAVKALTFRIERIPLTDGKSSLVAYAVVNDEIVGVSGTSIPKPGDVIALEAAALPPSGVRINSFNAWVNAMPPGPETLIVVANVFAPCINYQFDLHNRGPFGFTGRTLLMEFTATLPGACKKAIFDGPVRFEEPLPDPKRFDSIAIAFEGQLHIGPLEPIV</sequence>